<proteinExistence type="predicted"/>
<name>A0A0F2MAE7_SPOSC</name>
<evidence type="ECO:0000313" key="3">
    <source>
        <dbReference type="Proteomes" id="UP000033710"/>
    </source>
</evidence>
<dbReference type="EMBL" id="AXCR01000007">
    <property type="protein sequence ID" value="KJR86049.1"/>
    <property type="molecule type" value="Genomic_DNA"/>
</dbReference>
<dbReference type="GeneID" id="27671438"/>
<dbReference type="AlphaFoldDB" id="A0A0F2MAE7"/>
<dbReference type="InterPro" id="IPR036852">
    <property type="entry name" value="Peptidase_S8/S53_dom_sf"/>
</dbReference>
<evidence type="ECO:0000256" key="1">
    <source>
        <dbReference type="SAM" id="MobiDB-lite"/>
    </source>
</evidence>
<dbReference type="SUPFAM" id="SSF52743">
    <property type="entry name" value="Subtilisin-like"/>
    <property type="match status" value="1"/>
</dbReference>
<evidence type="ECO:0000313" key="2">
    <source>
        <dbReference type="EMBL" id="KJR86049.1"/>
    </source>
</evidence>
<feature type="compositionally biased region" description="Polar residues" evidence="1">
    <location>
        <begin position="152"/>
        <end position="161"/>
    </location>
</feature>
<dbReference type="RefSeq" id="XP_016588725.1">
    <property type="nucleotide sequence ID" value="XM_016736161.1"/>
</dbReference>
<reference evidence="2 3" key="2">
    <citation type="journal article" date="2015" name="Eukaryot. Cell">
        <title>Asexual propagation of a virulent clone complex in a human and feline outbreak of sporotrichosis.</title>
        <authorList>
            <person name="Teixeira Mde M."/>
            <person name="Rodrigues A.M."/>
            <person name="Tsui C.K."/>
            <person name="de Almeida L.G."/>
            <person name="Van Diepeningen A.D."/>
            <person name="van den Ende B.G."/>
            <person name="Fernandes G.F."/>
            <person name="Kano R."/>
            <person name="Hamelin R.C."/>
            <person name="Lopes-Bezerra L.M."/>
            <person name="Vasconcelos A.T."/>
            <person name="de Hoog S."/>
            <person name="de Camargo Z.P."/>
            <person name="Felipe M.S."/>
        </authorList>
    </citation>
    <scope>NUCLEOTIDE SEQUENCE [LARGE SCALE GENOMIC DNA]</scope>
    <source>
        <strain evidence="2 3">1099-18</strain>
    </source>
</reference>
<feature type="compositionally biased region" description="Polar residues" evidence="1">
    <location>
        <begin position="108"/>
        <end position="123"/>
    </location>
</feature>
<dbReference type="Gene3D" id="3.40.50.200">
    <property type="entry name" value="Peptidase S8/S53 domain"/>
    <property type="match status" value="1"/>
</dbReference>
<reference evidence="2 3" key="1">
    <citation type="journal article" date="2014" name="BMC Genomics">
        <title>Comparative genomics of the major fungal agents of human and animal Sporotrichosis: Sporothrix schenckii and Sporothrix brasiliensis.</title>
        <authorList>
            <person name="Teixeira M.M."/>
            <person name="de Almeida L.G."/>
            <person name="Kubitschek-Barreira P."/>
            <person name="Alves F.L."/>
            <person name="Kioshima E.S."/>
            <person name="Abadio A.K."/>
            <person name="Fernandes L."/>
            <person name="Derengowski L.S."/>
            <person name="Ferreira K.S."/>
            <person name="Souza R.C."/>
            <person name="Ruiz J.C."/>
            <person name="de Andrade N.C."/>
            <person name="Paes H.C."/>
            <person name="Nicola A.M."/>
            <person name="Albuquerque P."/>
            <person name="Gerber A.L."/>
            <person name="Martins V.P."/>
            <person name="Peconick L.D."/>
            <person name="Neto A.V."/>
            <person name="Chaucanez C.B."/>
            <person name="Silva P.A."/>
            <person name="Cunha O.L."/>
            <person name="de Oliveira F.F."/>
            <person name="dos Santos T.C."/>
            <person name="Barros A.L."/>
            <person name="Soares M.A."/>
            <person name="de Oliveira L.M."/>
            <person name="Marini M.M."/>
            <person name="Villalobos-Duno H."/>
            <person name="Cunha M.M."/>
            <person name="de Hoog S."/>
            <person name="da Silveira J.F."/>
            <person name="Henrissat B."/>
            <person name="Nino-Vega G.A."/>
            <person name="Cisalpino P.S."/>
            <person name="Mora-Montes H.M."/>
            <person name="Almeida S.R."/>
            <person name="Stajich J.E."/>
            <person name="Lopes-Bezerra L.M."/>
            <person name="Vasconcelos A.T."/>
            <person name="Felipe M.S."/>
        </authorList>
    </citation>
    <scope>NUCLEOTIDE SEQUENCE [LARGE SCALE GENOMIC DNA]</scope>
    <source>
        <strain evidence="2 3">1099-18</strain>
    </source>
</reference>
<dbReference type="Proteomes" id="UP000033710">
    <property type="component" value="Unassembled WGS sequence"/>
</dbReference>
<comment type="caution">
    <text evidence="2">The sequence shown here is derived from an EMBL/GenBank/DDBJ whole genome shotgun (WGS) entry which is preliminary data.</text>
</comment>
<feature type="region of interest" description="Disordered" evidence="1">
    <location>
        <begin position="99"/>
        <end position="163"/>
    </location>
</feature>
<dbReference type="KEGG" id="ssck:SPSK_09589"/>
<organism evidence="2 3">
    <name type="scientific">Sporothrix schenckii 1099-18</name>
    <dbReference type="NCBI Taxonomy" id="1397361"/>
    <lineage>
        <taxon>Eukaryota</taxon>
        <taxon>Fungi</taxon>
        <taxon>Dikarya</taxon>
        <taxon>Ascomycota</taxon>
        <taxon>Pezizomycotina</taxon>
        <taxon>Sordariomycetes</taxon>
        <taxon>Sordariomycetidae</taxon>
        <taxon>Ophiostomatales</taxon>
        <taxon>Ophiostomataceae</taxon>
        <taxon>Sporothrix</taxon>
    </lineage>
</organism>
<protein>
    <submittedName>
        <fullName evidence="2">Uncharacterized protein</fullName>
    </submittedName>
</protein>
<gene>
    <name evidence="2" type="ORF">SPSK_09589</name>
</gene>
<dbReference type="GO" id="GO:0006508">
    <property type="term" value="P:proteolysis"/>
    <property type="evidence" value="ECO:0007669"/>
    <property type="project" value="InterPro"/>
</dbReference>
<accession>A0A0F2MAE7</accession>
<dbReference type="GO" id="GO:0004252">
    <property type="term" value="F:serine-type endopeptidase activity"/>
    <property type="evidence" value="ECO:0007669"/>
    <property type="project" value="InterPro"/>
</dbReference>
<dbReference type="VEuPathDB" id="FungiDB:SPSK_09589"/>
<feature type="compositionally biased region" description="Basic and acidic residues" evidence="1">
    <location>
        <begin position="134"/>
        <end position="148"/>
    </location>
</feature>
<sequence length="323" mass="35809">MDAINKLLQPYTGKTSTVADDVTGFVALVLVPMLDRGTFAALQDLVRKRGEGRRRRARTTKMTPISFMANHSVYVIVRLQSGVALVYYYEDYYLKNPPTNDGMPDAPDTSNSCESPEGDSQNVDAVVGGPRVAMESKEERETDLHQDAPNRTLANTPSHTSELARRAPTSVLDASDWALSQLSTIPGKTWKQRASGSVGFDADGSPRYKFNYDNDPAGAGQTVYLVAENVVWLWHPEFHDALAAGRIHQLRNRVYITDDRRPDLDSRHGSSVAARINGARLGVCKMCTVVWVGWAPNDYPRMTADGLIEQLQTVITDVRRNKL</sequence>